<keyword evidence="4" id="KW-1185">Reference proteome</keyword>
<accession>A0A1I1FTB0</accession>
<reference evidence="4" key="1">
    <citation type="submission" date="2016-10" db="EMBL/GenBank/DDBJ databases">
        <authorList>
            <person name="Varghese N."/>
            <person name="Submissions S."/>
        </authorList>
    </citation>
    <scope>NUCLEOTIDE SEQUENCE [LARGE SCALE GENOMIC DNA]</scope>
    <source>
        <strain evidence="4">DSM 13078</strain>
    </source>
</reference>
<dbReference type="AlphaFoldDB" id="A0A1I1FTB0"/>
<name>A0A1I1FTB0_NATHA</name>
<dbReference type="InterPro" id="IPR040624">
    <property type="entry name" value="HalOD1"/>
</dbReference>
<feature type="domain" description="Halobacterial output" evidence="2">
    <location>
        <begin position="21"/>
        <end position="96"/>
    </location>
</feature>
<evidence type="ECO:0000313" key="4">
    <source>
        <dbReference type="Proteomes" id="UP000199161"/>
    </source>
</evidence>
<sequence>MNLLVRDMSSPGDTSTPSGEVPPSQAIVEAIAAHEGVDPTEIEPPEYEPLYSVVNPEALDSLFRTSHATGQRQAIVALEYEGYDVVVHGDGRVDVHESGSDESPLADRVLE</sequence>
<evidence type="ECO:0000313" key="3">
    <source>
        <dbReference type="EMBL" id="SFC00878.1"/>
    </source>
</evidence>
<evidence type="ECO:0000256" key="1">
    <source>
        <dbReference type="SAM" id="MobiDB-lite"/>
    </source>
</evidence>
<feature type="region of interest" description="Disordered" evidence="1">
    <location>
        <begin position="1"/>
        <end position="22"/>
    </location>
</feature>
<dbReference type="EMBL" id="FOKW01000003">
    <property type="protein sequence ID" value="SFC00878.1"/>
    <property type="molecule type" value="Genomic_DNA"/>
</dbReference>
<gene>
    <name evidence="3" type="ORF">SAMN05444422_103468</name>
</gene>
<proteinExistence type="predicted"/>
<dbReference type="Proteomes" id="UP000199161">
    <property type="component" value="Unassembled WGS sequence"/>
</dbReference>
<organism evidence="3 4">
    <name type="scientific">Natronobacterium haloterrestre</name>
    <name type="common">Halobiforma haloterrestris</name>
    <dbReference type="NCBI Taxonomy" id="148448"/>
    <lineage>
        <taxon>Archaea</taxon>
        <taxon>Methanobacteriati</taxon>
        <taxon>Methanobacteriota</taxon>
        <taxon>Stenosarchaea group</taxon>
        <taxon>Halobacteria</taxon>
        <taxon>Halobacteriales</taxon>
        <taxon>Natrialbaceae</taxon>
        <taxon>Natronobacterium</taxon>
    </lineage>
</organism>
<dbReference type="Pfam" id="PF18545">
    <property type="entry name" value="HalOD1"/>
    <property type="match status" value="1"/>
</dbReference>
<evidence type="ECO:0000259" key="2">
    <source>
        <dbReference type="Pfam" id="PF18545"/>
    </source>
</evidence>
<protein>
    <recommendedName>
        <fullName evidence="2">Halobacterial output domain-containing protein</fullName>
    </recommendedName>
</protein>